<evidence type="ECO:0000313" key="8">
    <source>
        <dbReference type="EMBL" id="PXA67400.1"/>
    </source>
</evidence>
<evidence type="ECO:0000256" key="2">
    <source>
        <dbReference type="ARBA" id="ARBA00009226"/>
    </source>
</evidence>
<evidence type="ECO:0000313" key="9">
    <source>
        <dbReference type="Proteomes" id="UP000246722"/>
    </source>
</evidence>
<reference evidence="8 9" key="1">
    <citation type="submission" date="2018-05" db="EMBL/GenBank/DDBJ databases">
        <title>Genetic diversity of glacier-inhabiting Cryobacterium bacteria in China and description of Cryobacterium mengkeensis sp. nov. and Arthrobacter glacialis sp. nov.</title>
        <authorList>
            <person name="Liu Q."/>
            <person name="Xin Y.-H."/>
        </authorList>
    </citation>
    <scope>NUCLEOTIDE SEQUENCE [LARGE SCALE GENOMIC DNA]</scope>
    <source>
        <strain evidence="8 9">SK-1</strain>
    </source>
</reference>
<dbReference type="InterPro" id="IPR001543">
    <property type="entry name" value="FliN-like_C"/>
</dbReference>
<dbReference type="Pfam" id="PF01052">
    <property type="entry name" value="FliMN_C"/>
    <property type="match status" value="1"/>
</dbReference>
<keyword evidence="8" id="KW-0282">Flagellum</keyword>
<dbReference type="PRINTS" id="PR00956">
    <property type="entry name" value="FLGMOTORFLIN"/>
</dbReference>
<evidence type="ECO:0000256" key="4">
    <source>
        <dbReference type="ARBA" id="ARBA00022500"/>
    </source>
</evidence>
<dbReference type="AlphaFoldDB" id="A0A317ZLM1"/>
<name>A0A317ZLM1_9MICO</name>
<dbReference type="GO" id="GO:0003774">
    <property type="term" value="F:cytoskeletal motor activity"/>
    <property type="evidence" value="ECO:0007669"/>
    <property type="project" value="InterPro"/>
</dbReference>
<accession>A0A317ZLM1</accession>
<sequence>MTLRSPASSLTAAAGSTDEVTRAAVDALLTVLPTPTLLTAAPGSGAAVIGRFDGVVADAVVASFVGAISADLAVVLVDPGSLDAAAGSDSGLVSRDDIVRPALECAAGVLGLGVLGDARIDDATAVFLDPETRVFDLVSHGDTLGWFAIRLRRNSNPGKQSDHAVVGNLGRINSVEMALTVEIGRTRMTVRDVLGLESGAVVELDRSVGSPADILLNGRLIAHGEIVVVDQDYAVRITQILDVAESLT</sequence>
<dbReference type="PANTHER" id="PTHR43484">
    <property type="match status" value="1"/>
</dbReference>
<dbReference type="GO" id="GO:0071973">
    <property type="term" value="P:bacterial-type flagellum-dependent cell motility"/>
    <property type="evidence" value="ECO:0007669"/>
    <property type="project" value="InterPro"/>
</dbReference>
<evidence type="ECO:0000256" key="1">
    <source>
        <dbReference type="ARBA" id="ARBA00004413"/>
    </source>
</evidence>
<feature type="domain" description="Flagellar motor switch protein FliN-like C-terminal" evidence="7">
    <location>
        <begin position="171"/>
        <end position="241"/>
    </location>
</feature>
<keyword evidence="9" id="KW-1185">Reference proteome</keyword>
<dbReference type="InterPro" id="IPR001172">
    <property type="entry name" value="FliN_T3SS_HrcQb"/>
</dbReference>
<dbReference type="PANTHER" id="PTHR43484:SF1">
    <property type="entry name" value="FLAGELLAR MOTOR SWITCH PROTEIN FLIN"/>
    <property type="match status" value="1"/>
</dbReference>
<dbReference type="GO" id="GO:0009425">
    <property type="term" value="C:bacterial-type flagellum basal body"/>
    <property type="evidence" value="ECO:0007669"/>
    <property type="project" value="InterPro"/>
</dbReference>
<dbReference type="GO" id="GO:0006935">
    <property type="term" value="P:chemotaxis"/>
    <property type="evidence" value="ECO:0007669"/>
    <property type="project" value="UniProtKB-KW"/>
</dbReference>
<keyword evidence="5" id="KW-0283">Flagellar rotation</keyword>
<dbReference type="InterPro" id="IPR036429">
    <property type="entry name" value="SpoA-like_sf"/>
</dbReference>
<evidence type="ECO:0000259" key="7">
    <source>
        <dbReference type="Pfam" id="PF01052"/>
    </source>
</evidence>
<keyword evidence="3" id="KW-1003">Cell membrane</keyword>
<organism evidence="8 9">
    <name type="scientific">Cryobacterium arcticum</name>
    <dbReference type="NCBI Taxonomy" id="670052"/>
    <lineage>
        <taxon>Bacteria</taxon>
        <taxon>Bacillati</taxon>
        <taxon>Actinomycetota</taxon>
        <taxon>Actinomycetes</taxon>
        <taxon>Micrococcales</taxon>
        <taxon>Microbacteriaceae</taxon>
        <taxon>Cryobacterium</taxon>
    </lineage>
</organism>
<dbReference type="EMBL" id="QHLY01000012">
    <property type="protein sequence ID" value="PXA67400.1"/>
    <property type="molecule type" value="Genomic_DNA"/>
</dbReference>
<evidence type="ECO:0000256" key="3">
    <source>
        <dbReference type="ARBA" id="ARBA00022475"/>
    </source>
</evidence>
<dbReference type="NCBIfam" id="TIGR02480">
    <property type="entry name" value="fliN"/>
    <property type="match status" value="1"/>
</dbReference>
<comment type="caution">
    <text evidence="8">The sequence shown here is derived from an EMBL/GenBank/DDBJ whole genome shotgun (WGS) entry which is preliminary data.</text>
</comment>
<dbReference type="Proteomes" id="UP000246722">
    <property type="component" value="Unassembled WGS sequence"/>
</dbReference>
<dbReference type="SUPFAM" id="SSF101801">
    <property type="entry name" value="Surface presentation of antigens (SPOA)"/>
    <property type="match status" value="1"/>
</dbReference>
<comment type="similarity">
    <text evidence="2">Belongs to the FliN/MopA/SpaO family.</text>
</comment>
<gene>
    <name evidence="8" type="primary">fliN</name>
    <name evidence="8" type="ORF">CTB96_11720</name>
</gene>
<dbReference type="RefSeq" id="WP_110127084.1">
    <property type="nucleotide sequence ID" value="NZ_QHLY01000012.1"/>
</dbReference>
<keyword evidence="8" id="KW-0966">Cell projection</keyword>
<keyword evidence="6" id="KW-0472">Membrane</keyword>
<dbReference type="OrthoDB" id="9773459at2"/>
<keyword evidence="8" id="KW-0969">Cilium</keyword>
<evidence type="ECO:0000256" key="6">
    <source>
        <dbReference type="ARBA" id="ARBA00023136"/>
    </source>
</evidence>
<dbReference type="Gene3D" id="2.30.330.10">
    <property type="entry name" value="SpoA-like"/>
    <property type="match status" value="1"/>
</dbReference>
<comment type="subcellular location">
    <subcellularLocation>
        <location evidence="1">Cell membrane</location>
        <topology evidence="1">Peripheral membrane protein</topology>
        <orientation evidence="1">Cytoplasmic side</orientation>
    </subcellularLocation>
</comment>
<proteinExistence type="inferred from homology"/>
<evidence type="ECO:0000256" key="5">
    <source>
        <dbReference type="ARBA" id="ARBA00022779"/>
    </source>
</evidence>
<keyword evidence="4" id="KW-0145">Chemotaxis</keyword>
<dbReference type="InterPro" id="IPR012826">
    <property type="entry name" value="FliN"/>
</dbReference>
<dbReference type="GO" id="GO:0005886">
    <property type="term" value="C:plasma membrane"/>
    <property type="evidence" value="ECO:0007669"/>
    <property type="project" value="UniProtKB-SubCell"/>
</dbReference>
<dbReference type="InterPro" id="IPR051469">
    <property type="entry name" value="FliN/MopA/SpaO"/>
</dbReference>
<protein>
    <submittedName>
        <fullName evidence="8">Flagellar motor switch protein FliN</fullName>
    </submittedName>
</protein>